<dbReference type="EMBL" id="MU393429">
    <property type="protein sequence ID" value="KAI4869650.1"/>
    <property type="molecule type" value="Genomic_DNA"/>
</dbReference>
<name>A0ACB9ZCW2_9PEZI</name>
<comment type="caution">
    <text evidence="1">The sequence shown here is derived from an EMBL/GenBank/DDBJ whole genome shotgun (WGS) entry which is preliminary data.</text>
</comment>
<proteinExistence type="predicted"/>
<dbReference type="Proteomes" id="UP001497700">
    <property type="component" value="Unassembled WGS sequence"/>
</dbReference>
<evidence type="ECO:0000313" key="2">
    <source>
        <dbReference type="Proteomes" id="UP001497700"/>
    </source>
</evidence>
<accession>A0ACB9ZCW2</accession>
<organism evidence="1 2">
    <name type="scientific">Hypoxylon rubiginosum</name>
    <dbReference type="NCBI Taxonomy" id="110542"/>
    <lineage>
        <taxon>Eukaryota</taxon>
        <taxon>Fungi</taxon>
        <taxon>Dikarya</taxon>
        <taxon>Ascomycota</taxon>
        <taxon>Pezizomycotina</taxon>
        <taxon>Sordariomycetes</taxon>
        <taxon>Xylariomycetidae</taxon>
        <taxon>Xylariales</taxon>
        <taxon>Hypoxylaceae</taxon>
        <taxon>Hypoxylon</taxon>
    </lineage>
</organism>
<evidence type="ECO:0000313" key="1">
    <source>
        <dbReference type="EMBL" id="KAI4869650.1"/>
    </source>
</evidence>
<sequence>MDDQPIKVYATSDGGIAHWTNPRRVHLHKKTPSGTTVCCPSVTAGGVVQAKTGEVYFLTTHAFVPASGGEDEELRSPYADTNDATCARIGTVEHTSPELRFALIAVSDAVAHAEAVARARDRCYLPPHKNLGPTAACLHYQAVRYQFKEAGEMRLLARTRYDEAIHGVMTGVPEAAEVRPSSAPFPGRTRSSGLMTARFGGASLPGRGSAVEVGMWVYARRLGSGGGDAATNKMLDARDVGPYPPETFQYVPPAKKDDSDADASAAPNPNPLVLVGHVVEVQGQDRDPDGSVTVKIQNLYEVLERIVFFGV</sequence>
<reference evidence="1 2" key="1">
    <citation type="journal article" date="2022" name="New Phytol.">
        <title>Ecological generalism drives hyperdiversity of secondary metabolite gene clusters in xylarialean endophytes.</title>
        <authorList>
            <person name="Franco M.E.E."/>
            <person name="Wisecaver J.H."/>
            <person name="Arnold A.E."/>
            <person name="Ju Y.M."/>
            <person name="Slot J.C."/>
            <person name="Ahrendt S."/>
            <person name="Moore L.P."/>
            <person name="Eastman K.E."/>
            <person name="Scott K."/>
            <person name="Konkel Z."/>
            <person name="Mondo S.J."/>
            <person name="Kuo A."/>
            <person name="Hayes R.D."/>
            <person name="Haridas S."/>
            <person name="Andreopoulos B."/>
            <person name="Riley R."/>
            <person name="LaButti K."/>
            <person name="Pangilinan J."/>
            <person name="Lipzen A."/>
            <person name="Amirebrahimi M."/>
            <person name="Yan J."/>
            <person name="Adam C."/>
            <person name="Keymanesh K."/>
            <person name="Ng V."/>
            <person name="Louie K."/>
            <person name="Northen T."/>
            <person name="Drula E."/>
            <person name="Henrissat B."/>
            <person name="Hsieh H.M."/>
            <person name="Youens-Clark K."/>
            <person name="Lutzoni F."/>
            <person name="Miadlikowska J."/>
            <person name="Eastwood D.C."/>
            <person name="Hamelin R.C."/>
            <person name="Grigoriev I.V."/>
            <person name="U'Ren J.M."/>
        </authorList>
    </citation>
    <scope>NUCLEOTIDE SEQUENCE [LARGE SCALE GENOMIC DNA]</scope>
    <source>
        <strain evidence="1 2">CBS 119005</strain>
    </source>
</reference>
<protein>
    <submittedName>
        <fullName evidence="1">Uncharacterized protein</fullName>
    </submittedName>
</protein>
<keyword evidence="2" id="KW-1185">Reference proteome</keyword>
<gene>
    <name evidence="1" type="ORF">F4820DRAFT_471834</name>
</gene>